<protein>
    <submittedName>
        <fullName evidence="1">Uncharacterized protein</fullName>
    </submittedName>
</protein>
<dbReference type="Proteomes" id="UP000770661">
    <property type="component" value="Unassembled WGS sequence"/>
</dbReference>
<proteinExistence type="predicted"/>
<name>A0A8J4YCN9_CHIOP</name>
<comment type="caution">
    <text evidence="1">The sequence shown here is derived from an EMBL/GenBank/DDBJ whole genome shotgun (WGS) entry which is preliminary data.</text>
</comment>
<keyword evidence="2" id="KW-1185">Reference proteome</keyword>
<reference evidence="1" key="1">
    <citation type="submission" date="2020-07" db="EMBL/GenBank/DDBJ databases">
        <title>The High-quality genome of the commercially important snow crab, Chionoecetes opilio.</title>
        <authorList>
            <person name="Jeong J.-H."/>
            <person name="Ryu S."/>
        </authorList>
    </citation>
    <scope>NUCLEOTIDE SEQUENCE</scope>
    <source>
        <strain evidence="1">MADBK_172401_WGS</strain>
        <tissue evidence="1">Digestive gland</tissue>
    </source>
</reference>
<sequence>MGNGHLCRGFGYPEPLTGCGTEVSCQLRGLGVRGPTALIPKLPPDRTFRVVPGHFPSKPSTPASPRDVLGPFLWNVYFNDFSSYSEAQALLILPPLSFPCATPGRTRLPLNLALDNIVTWSSDGGHLALTKPPGPLISPGKTHQPPARTYGLGQITKPFQRSLSILGVEFYAGLTFTIMPGKSKKPAWNSVVRPSPPF</sequence>
<dbReference type="OrthoDB" id="6381169at2759"/>
<organism evidence="1 2">
    <name type="scientific">Chionoecetes opilio</name>
    <name type="common">Atlantic snow crab</name>
    <name type="synonym">Cancer opilio</name>
    <dbReference type="NCBI Taxonomy" id="41210"/>
    <lineage>
        <taxon>Eukaryota</taxon>
        <taxon>Metazoa</taxon>
        <taxon>Ecdysozoa</taxon>
        <taxon>Arthropoda</taxon>
        <taxon>Crustacea</taxon>
        <taxon>Multicrustacea</taxon>
        <taxon>Malacostraca</taxon>
        <taxon>Eumalacostraca</taxon>
        <taxon>Eucarida</taxon>
        <taxon>Decapoda</taxon>
        <taxon>Pleocyemata</taxon>
        <taxon>Brachyura</taxon>
        <taxon>Eubrachyura</taxon>
        <taxon>Majoidea</taxon>
        <taxon>Majidae</taxon>
        <taxon>Chionoecetes</taxon>
    </lineage>
</organism>
<evidence type="ECO:0000313" key="2">
    <source>
        <dbReference type="Proteomes" id="UP000770661"/>
    </source>
</evidence>
<accession>A0A8J4YCN9</accession>
<dbReference type="EMBL" id="JACEEZ010006291">
    <property type="protein sequence ID" value="KAG0724887.1"/>
    <property type="molecule type" value="Genomic_DNA"/>
</dbReference>
<evidence type="ECO:0000313" key="1">
    <source>
        <dbReference type="EMBL" id="KAG0724887.1"/>
    </source>
</evidence>
<dbReference type="AlphaFoldDB" id="A0A8J4YCN9"/>
<gene>
    <name evidence="1" type="ORF">GWK47_039697</name>
</gene>